<reference evidence="3" key="3">
    <citation type="submission" date="2019-09" db="EMBL/GenBank/DDBJ databases">
        <title>Co-occurence of chitin degradation, pigmentation and bioactivity in marine Pseudoalteromonas.</title>
        <authorList>
            <person name="Sonnenschein E.C."/>
            <person name="Bech P.K."/>
        </authorList>
    </citation>
    <scope>NUCLEOTIDE SEQUENCE</scope>
    <source>
        <strain evidence="3">S2231</strain>
    </source>
</reference>
<evidence type="ECO:0000313" key="4">
    <source>
        <dbReference type="Proteomes" id="UP000305730"/>
    </source>
</evidence>
<feature type="domain" description="Gp5/Type VI secretion system Vgr protein OB-fold" evidence="1">
    <location>
        <begin position="20"/>
        <end position="96"/>
    </location>
</feature>
<reference evidence="4 5" key="1">
    <citation type="submission" date="2017-12" db="EMBL/GenBank/DDBJ databases">
        <authorList>
            <person name="Paulsen S."/>
            <person name="Gram L.K."/>
        </authorList>
    </citation>
    <scope>NUCLEOTIDE SEQUENCE [LARGE SCALE GENOMIC DNA]</scope>
    <source>
        <strain evidence="3 5">S2231</strain>
        <strain evidence="2 4">S2233</strain>
    </source>
</reference>
<organism evidence="3 5">
    <name type="scientific">Pseudoalteromonas citrea</name>
    <dbReference type="NCBI Taxonomy" id="43655"/>
    <lineage>
        <taxon>Bacteria</taxon>
        <taxon>Pseudomonadati</taxon>
        <taxon>Pseudomonadota</taxon>
        <taxon>Gammaproteobacteria</taxon>
        <taxon>Alteromonadales</taxon>
        <taxon>Pseudoalteromonadaceae</taxon>
        <taxon>Pseudoalteromonas</taxon>
    </lineage>
</organism>
<evidence type="ECO:0000313" key="2">
    <source>
        <dbReference type="EMBL" id="TMP46321.1"/>
    </source>
</evidence>
<dbReference type="Proteomes" id="UP000305730">
    <property type="component" value="Unassembled WGS sequence"/>
</dbReference>
<dbReference type="RefSeq" id="WP_138594726.1">
    <property type="nucleotide sequence ID" value="NZ_PNCK01000009.1"/>
</dbReference>
<gene>
    <name evidence="3" type="ORF">CWB96_00370</name>
    <name evidence="2" type="ORF">CWB97_02365</name>
</gene>
<evidence type="ECO:0000259" key="1">
    <source>
        <dbReference type="Pfam" id="PF04717"/>
    </source>
</evidence>
<name>A0A5S3XVH5_9GAMM</name>
<comment type="caution">
    <text evidence="3">The sequence shown here is derived from an EMBL/GenBank/DDBJ whole genome shotgun (WGS) entry which is preliminary data.</text>
</comment>
<dbReference type="OrthoDB" id="6155at2"/>
<evidence type="ECO:0000313" key="5">
    <source>
        <dbReference type="Proteomes" id="UP000307706"/>
    </source>
</evidence>
<sequence length="248" mass="27787">MGLIKKSDWLRPRNALQRQYEGTVVQVNDPRMLGRIKVSIDGLMDTHFVSTEHLPWCYPQLPAHLGDAASGTNMVVPELNSTVLIEFPDRHIYHPVYRWRVSSRQTRPTDFQSEYPYRYGHSDRAGNKSITSTAPNKAFQETRSQDGLQKIHDLENSVTLFSDQYGTIFELDRKNQKLFASFAGIELTVTQAGITLNAPSLSINCEDAISLLASKGVDTSVSKEGTNIDSYLTNIANTMQQSASEEDS</sequence>
<dbReference type="Pfam" id="PF04717">
    <property type="entry name" value="Phage_base_V"/>
    <property type="match status" value="1"/>
</dbReference>
<keyword evidence="4" id="KW-1185">Reference proteome</keyword>
<dbReference type="EMBL" id="PNCK01000009">
    <property type="protein sequence ID" value="TMP46321.1"/>
    <property type="molecule type" value="Genomic_DNA"/>
</dbReference>
<dbReference type="AlphaFoldDB" id="A0A5S3XVH5"/>
<reference evidence="4 5" key="2">
    <citation type="submission" date="2019-06" db="EMBL/GenBank/DDBJ databases">
        <title>Co-occurence of chitin degradation, pigmentation and bioactivity in marine Pseudoalteromonas.</title>
        <authorList>
            <person name="Sonnenschein E.C."/>
            <person name="Bech P.K."/>
        </authorList>
    </citation>
    <scope>NUCLEOTIDE SEQUENCE [LARGE SCALE GENOMIC DNA]</scope>
    <source>
        <strain evidence="5">S2231</strain>
        <strain evidence="2 4">S2233</strain>
    </source>
</reference>
<dbReference type="Gene3D" id="2.40.50.260">
    <property type="entry name" value="Nucleic acid-binding protein domain"/>
    <property type="match status" value="1"/>
</dbReference>
<dbReference type="InterPro" id="IPR006531">
    <property type="entry name" value="Gp5/Vgr_OB"/>
</dbReference>
<dbReference type="EMBL" id="PNCL01000001">
    <property type="protein sequence ID" value="TMP63097.1"/>
    <property type="molecule type" value="Genomic_DNA"/>
</dbReference>
<dbReference type="Proteomes" id="UP000307706">
    <property type="component" value="Unassembled WGS sequence"/>
</dbReference>
<accession>A0A5S3XVH5</accession>
<evidence type="ECO:0000313" key="3">
    <source>
        <dbReference type="EMBL" id="TMP63097.1"/>
    </source>
</evidence>
<proteinExistence type="predicted"/>
<dbReference type="SUPFAM" id="SSF69255">
    <property type="entry name" value="gp5 N-terminal domain-like"/>
    <property type="match status" value="1"/>
</dbReference>
<protein>
    <recommendedName>
        <fullName evidence="1">Gp5/Type VI secretion system Vgr protein OB-fold domain-containing protein</fullName>
    </recommendedName>
</protein>